<dbReference type="Pfam" id="PF00550">
    <property type="entry name" value="PP-binding"/>
    <property type="match status" value="3"/>
</dbReference>
<sequence length="3700" mass="401113">MTTAEFLAQLKELGVDIQLGDGERARVLAPKGVLTPDLRLQLTERREEILQFLRASTTRSPGRIVRTSRDGPLPASHAQERLWFLHQLEPDNTGYHVPLTLRVAGRLDTAALRRSIDEIVARHEALRTTFSVVDERPRQVIGPPGVQPLAVVDLGHLDAAAAFAQAQRVVTDHVAEPFDLSRGPLLRVSLIRLSADDHVLSLVMHHIAADEWSAGIIRRELSALYDAYRNDRPSPLPPQAIQYADYSAWQRDSRHDGQRDDQLRYWQRHLAGLQPLQLPADRPSTAASQAGAVTLFEIPADVVTRLRAVSRQHRVTMFMLLLAAFKALLARYTAQTDIAVGVPVAGRDSEQAVDLVGLFVNTLVMRTDLSGDPTFEQVLERTRRTAVDAYANADVPFERVVEHVAPARNAGRTPLIDVMFNLEQEPDPGTPDALIQDCSFPVTAVSAKFDLSLTVNLTAGDGPAHAGLTYRTDSFDPATVERMVTHLLTLLSAVTVDPGRRISELPLLGRAERERLTAWGTAPAPPSTPLAPAMIADRAAALADLPAVVADDAVLSYGELDRAANRLAHRLRELGVGPDTVVGVCAARSARLIVGLLGVWRAGGAYLPLDADYPAPRLTYMLADSGARVLIGDDHAAALRESVTAQDMTFVALDDPHAGHPDAPPSIPVHDHNLAYLIYTSGSTGTPKGVMIPHRALAGYLAAVFEMLRLPHDASVALSQPVAFDASVTTLFGSLTRGGVLHVLDATMMRDAAALSRHLRGAPVDFVKIPPSHLRALQIEAGATVLTPGHTLMLGGEPAPARWVAGLLDDLSTTQVVNHYGPTEATVGVTMTAPLTPAALTDRTNAPLGTPLPGNRLYVLDQNLHLAPIGVPGELYIGGPQLARGYHDRPDVTAQRFVADPYARDGTRCYRTGDMVRWLPDGNLEFLGRVDTQVKIRGVRVELGEIEAHLMTHSAVGQAAVARVDDRLVAYIVPVSDASPPTPADLRSHLAVTVPPGLIPGVFLTLAALPLKPNGKVDRDALPAPPSHPEPGAGQEPPRTPTERALAAIFSEVLHVADVGRDDDFFALGGHSLQATRVVSRVHDRLQVDLTLAALFTTPTLAGLAGTIDNTAGRRLRRPPVTPVPRDRPIPLAFAQQRLWFLSQLDPDGVGYNSPRAYGLRGPLDATCLRDALTEIVARHEVLRTNISAPDGVAHQHIHPATPVDLPAHDLSHLPGTEAAAEAHRLISADAGLPFDLGRQPLLRTRLIRLGPDHHVLGVTTHHIVSDDWSVRLFLGELSALYTAFRAGRPSPLPALPVQYADYAVWQRTWLNGDALEEQLRHWRERLDDLAPLELVTDRPRPALRDPTAATVAFTVARDVAAALRTVGRRAGATMFMTVLTAFQALLSRHTGRDDIAVGTTIAGRTTPQIEQLIGFFANTLVMRTDLSGDPPFPELLERVRQVALAAYAHQDVPFEQLVEHLQPARDLSRTPLFQVMFNFADRADGPLADLEPGVTSIDGFPLDFTTAHFDLSLNVVDCGDHLDCVLEYSSALFAESSMNRLAGHYSTLLSDIAADSSRRLSELALVSPAQARRDLFHPSPRPDPPGAGNVPEIIATRAAKHPDRAAVMLDGTTLTYRQLDRDANRLAHRLRTLGVGAETVVAVCLDRSLDSAVSLLAILKAGGIYLPLDPNYPVDRLRTVLADSATRVVVTRGRLVARIPPGDAAVVQVDDAATAQFPDHDPAVGIKADQLAYIIYTSGSSGMPKGVGVSHRSLTDRLFDICEQYELTPADRMLQFAAHSFDGSIKQTLAPLVVGATVVLRGEQMWDAADFPSIMAETGVTVANIPPSFFHQVAELPAGAWSAGAGNALRLIIPGGDALSSRSVRRWFAAAPTGVRFLNAYGPTETTINSTHYEVTSSGHADVATGTMPIGRPSPYDVCYVVDRWLRPVPVGVPGELYIGGIGVARGYINRPDLTAHRFIADPFTTNGTRLYRTGDRVRWRSDGNLEYLGRLDNQLKIRGYRIEPAEIEAALTDHPTITAAIVTARPDPHGHPRLTAWITTSTTTDITQLRQHLTNRLPAHMIPAVYIPVPALPLTSTGKVDRRALPDPATNRALPETTFVPPRTDAERILADIWGQLLGVERIGANDNFFDLGGDSIVSIQVIARARDARLTLTTRDVFATQTLATLAAAASRQPTPEPLPQDPVTGPVPLTPIHAWYLRHYRQRDPEAGPGLLTQAAILATPPSLTVDQLTRIAQALTDHHDALRLRLEPGPDGELTEHILPPGPGHSAVVVAPPADAERRDDALRQLAPAVYARIDPVRGPLVALGLLPDADGGPGHLLIVIHHLAVDVVSWSILFEHLDLAHREVSADRPVRLPRKTVSYQTWAQRIREREAVAAAPGRPAAPLPVDDPNGEDTHASARQHSAYLDAEHTQQLLGPANTAYRTRANDLLLSALARTIAAWTGQPGAHVTVENHGRDTVADLDVSATVGWFTALRPVWLPANPTEAPTATLKAVKEILRQPSPRLDADDSGRPRIAFNYLGQLGPGTPDRDRSFQPVPGPVLRPPLPDGHRPHALTFEVAVENRQLRVSVSYSANRHHETTIIGLVERYLAALTELLTVCADAGSHGRTPSDFPLAGLTQEDVDRLTATHPNPEDAYPLSPTQRGLLFHTLYQPGAGMYLEQLTLTIHGSLDAAAYTDAWQQAAARHPVLRSAIAWQDLPTPLHVVHSDAAVPIRIEDWRGDPGERLRHRLTTFLDRDRAQDFDLGQPPLLRIAMIHIGADEHLIVITHHHLILDGWSVPLLLDDVTTLYRARLDGVAAHLPARPPYRDYLAWLADQDTADADTYWRRTLHGITEPTPSPGGADLSTAVDDGGYERVRLTLTPPVSAAIRLFARRHRFTVNTVVRAAWALLLHQYSGHDRVMFGATVAGRPPDLPGVEDIIGMFINTIPVVADLRTGPTVVELLQALQDQQSRQTAHQHVPPDSIQGQSDIPRGTPLFQTIVVYENYPSPELTDTAGIRLAPECRVPIDQDRHPFARNHYPLTLAVTADQDPTLSLSFERRWLDRRAAQRMLAHVGHLLESMAADPDRPVVLLPTVSPAEHRQLLARLDSADAVATLRPVHETITRIAARHADHPAVIDGEQVLTYRGLDNRANRLAHRLHAHGVCAETTAAVLLSRGRHLATAFLATLKAGAVYLPVDPDEPVHRLTGILADAQPGVIITDADTADALPAGPAATAPIIVVDDLDHADDPDIVPSVALHPDNLAYLVYTSGSTGRPKPAGLTHAGLTNLAAAQHATFALGPDERVLLFASPGFDASIWELVMALTTGATLITPTPQARQDPTALAAETNAHRVTIATLPPSLLGSARAAQFTGLRTVISAGEQLPSHAATEWSDGRRLVNAYGPTETTVCATLSPISSAEPETRPAIGAPIMNTRVLVLDRWLRPVPVGVPGELYIGGIGVARGYINRPDLTAHRFIADPFTTNGTRLYRTGDRVRWRSDGNLEYLGRLDNQLKIRGYRIEPAEIEAALTDHPTITAAIVTARPDPHGHPRLTAWITTSTTTDITQLRQHLTNRLPAHMIPAAWQFLDRFPLTPNGKINYSALPEPDATSGSAAPTYVAPATAAEELLARVWSEVLQVDRVGADDDFFALGGHSVAAIQVAARLQATAGVELNLRDLFDTPTLRACAALLEEALVERIQRLSEDEVQRLLDSGEM</sequence>
<dbReference type="InterPro" id="IPR000873">
    <property type="entry name" value="AMP-dep_synth/lig_dom"/>
</dbReference>
<dbReference type="SUPFAM" id="SSF47336">
    <property type="entry name" value="ACP-like"/>
    <property type="match status" value="3"/>
</dbReference>
<dbReference type="FunFam" id="2.30.38.10:FF:000001">
    <property type="entry name" value="Non-ribosomal peptide synthetase PvdI"/>
    <property type="match status" value="3"/>
</dbReference>
<evidence type="ECO:0000313" key="6">
    <source>
        <dbReference type="EMBL" id="GIJ64864.1"/>
    </source>
</evidence>
<dbReference type="PANTHER" id="PTHR45527:SF1">
    <property type="entry name" value="FATTY ACID SYNTHASE"/>
    <property type="match status" value="1"/>
</dbReference>
<dbReference type="InterPro" id="IPR020806">
    <property type="entry name" value="PKS_PP-bd"/>
</dbReference>
<evidence type="ECO:0000256" key="3">
    <source>
        <dbReference type="ARBA" id="ARBA00022553"/>
    </source>
</evidence>
<proteinExistence type="predicted"/>
<dbReference type="GO" id="GO:0072330">
    <property type="term" value="P:monocarboxylic acid biosynthetic process"/>
    <property type="evidence" value="ECO:0007669"/>
    <property type="project" value="UniProtKB-ARBA"/>
</dbReference>
<dbReference type="PROSITE" id="PS00012">
    <property type="entry name" value="PHOSPHOPANTETHEINE"/>
    <property type="match status" value="3"/>
</dbReference>
<dbReference type="EMBL" id="BOPG01000133">
    <property type="protein sequence ID" value="GIJ64864.1"/>
    <property type="molecule type" value="Genomic_DNA"/>
</dbReference>
<dbReference type="FunFam" id="3.30.559.10:FF:000012">
    <property type="entry name" value="Non-ribosomal peptide synthetase"/>
    <property type="match status" value="2"/>
</dbReference>
<name>A0A8J3ZIH3_9ACTN</name>
<evidence type="ECO:0000256" key="4">
    <source>
        <dbReference type="SAM" id="MobiDB-lite"/>
    </source>
</evidence>
<feature type="region of interest" description="Disordered" evidence="4">
    <location>
        <begin position="2377"/>
        <end position="2402"/>
    </location>
</feature>
<evidence type="ECO:0000259" key="5">
    <source>
        <dbReference type="PROSITE" id="PS50075"/>
    </source>
</evidence>
<dbReference type="GO" id="GO:0008610">
    <property type="term" value="P:lipid biosynthetic process"/>
    <property type="evidence" value="ECO:0007669"/>
    <property type="project" value="UniProtKB-ARBA"/>
</dbReference>
<dbReference type="SUPFAM" id="SSF52777">
    <property type="entry name" value="CoA-dependent acyltransferases"/>
    <property type="match status" value="8"/>
</dbReference>
<dbReference type="InterPro" id="IPR045851">
    <property type="entry name" value="AMP-bd_C_sf"/>
</dbReference>
<feature type="compositionally biased region" description="Low complexity" evidence="4">
    <location>
        <begin position="2378"/>
        <end position="2390"/>
    </location>
</feature>
<dbReference type="InterPro" id="IPR041464">
    <property type="entry name" value="TubC_N"/>
</dbReference>
<feature type="region of interest" description="Disordered" evidence="4">
    <location>
        <begin position="1017"/>
        <end position="1040"/>
    </location>
</feature>
<dbReference type="PROSITE" id="PS00455">
    <property type="entry name" value="AMP_BINDING"/>
    <property type="match status" value="3"/>
</dbReference>
<dbReference type="Gene3D" id="1.10.10.1830">
    <property type="entry name" value="Non-ribosomal peptide synthase, adenylation domain"/>
    <property type="match status" value="1"/>
</dbReference>
<dbReference type="Gene3D" id="2.30.38.10">
    <property type="entry name" value="Luciferase, Domain 3"/>
    <property type="match status" value="3"/>
</dbReference>
<dbReference type="PANTHER" id="PTHR45527">
    <property type="entry name" value="NONRIBOSOMAL PEPTIDE SYNTHETASE"/>
    <property type="match status" value="1"/>
</dbReference>
<accession>A0A8J3ZIH3</accession>
<dbReference type="InterPro" id="IPR009081">
    <property type="entry name" value="PP-bd_ACP"/>
</dbReference>
<keyword evidence="3" id="KW-0597">Phosphoprotein</keyword>
<dbReference type="FunFam" id="3.40.50.980:FF:000001">
    <property type="entry name" value="Non-ribosomal peptide synthetase"/>
    <property type="match status" value="2"/>
</dbReference>
<dbReference type="Gene3D" id="3.30.300.30">
    <property type="match status" value="3"/>
</dbReference>
<keyword evidence="2" id="KW-0596">Phosphopantetheine</keyword>
<dbReference type="CDD" id="cd05930">
    <property type="entry name" value="A_NRPS"/>
    <property type="match status" value="3"/>
</dbReference>
<dbReference type="FunFam" id="1.10.1200.10:FF:000005">
    <property type="entry name" value="Nonribosomal peptide synthetase 1"/>
    <property type="match status" value="2"/>
</dbReference>
<dbReference type="CDD" id="cd19543">
    <property type="entry name" value="DCL_NRPS"/>
    <property type="match status" value="1"/>
</dbReference>
<dbReference type="NCBIfam" id="NF003417">
    <property type="entry name" value="PRK04813.1"/>
    <property type="match status" value="3"/>
</dbReference>
<feature type="region of interest" description="Disordered" evidence="4">
    <location>
        <begin position="2956"/>
        <end position="2975"/>
    </location>
</feature>
<dbReference type="Pfam" id="PF13193">
    <property type="entry name" value="AMP-binding_C"/>
    <property type="match status" value="3"/>
</dbReference>
<evidence type="ECO:0000256" key="1">
    <source>
        <dbReference type="ARBA" id="ARBA00001957"/>
    </source>
</evidence>
<dbReference type="GO" id="GO:0003824">
    <property type="term" value="F:catalytic activity"/>
    <property type="evidence" value="ECO:0007669"/>
    <property type="project" value="InterPro"/>
</dbReference>
<dbReference type="Pfam" id="PF00668">
    <property type="entry name" value="Condensation"/>
    <property type="match status" value="4"/>
</dbReference>
<feature type="domain" description="Carrier" evidence="5">
    <location>
        <begin position="2103"/>
        <end position="2177"/>
    </location>
</feature>
<organism evidence="6 7">
    <name type="scientific">Virgisporangium aurantiacum</name>
    <dbReference type="NCBI Taxonomy" id="175570"/>
    <lineage>
        <taxon>Bacteria</taxon>
        <taxon>Bacillati</taxon>
        <taxon>Actinomycetota</taxon>
        <taxon>Actinomycetes</taxon>
        <taxon>Micromonosporales</taxon>
        <taxon>Micromonosporaceae</taxon>
        <taxon>Virgisporangium</taxon>
    </lineage>
</organism>
<dbReference type="Gene3D" id="3.40.50.980">
    <property type="match status" value="6"/>
</dbReference>
<evidence type="ECO:0000256" key="2">
    <source>
        <dbReference type="ARBA" id="ARBA00022450"/>
    </source>
</evidence>
<dbReference type="InterPro" id="IPR036736">
    <property type="entry name" value="ACP-like_sf"/>
</dbReference>
<feature type="domain" description="Carrier" evidence="5">
    <location>
        <begin position="1037"/>
        <end position="1112"/>
    </location>
</feature>
<dbReference type="GO" id="GO:0043041">
    <property type="term" value="P:amino acid activation for nonribosomal peptide biosynthetic process"/>
    <property type="evidence" value="ECO:0007669"/>
    <property type="project" value="TreeGrafter"/>
</dbReference>
<dbReference type="InterPro" id="IPR020845">
    <property type="entry name" value="AMP-binding_CS"/>
</dbReference>
<dbReference type="SUPFAM" id="SSF56801">
    <property type="entry name" value="Acetyl-CoA synthetase-like"/>
    <property type="match status" value="3"/>
</dbReference>
<dbReference type="InterPro" id="IPR001242">
    <property type="entry name" value="Condensation_dom"/>
</dbReference>
<dbReference type="GO" id="GO:0005737">
    <property type="term" value="C:cytoplasm"/>
    <property type="evidence" value="ECO:0007669"/>
    <property type="project" value="TreeGrafter"/>
</dbReference>
<dbReference type="NCBIfam" id="TIGR01733">
    <property type="entry name" value="AA-adenyl-dom"/>
    <property type="match status" value="3"/>
</dbReference>
<keyword evidence="7" id="KW-1185">Reference proteome</keyword>
<dbReference type="Gene3D" id="3.30.559.10">
    <property type="entry name" value="Chloramphenicol acetyltransferase-like domain"/>
    <property type="match status" value="4"/>
</dbReference>
<dbReference type="RefSeq" id="WP_204014542.1">
    <property type="nucleotide sequence ID" value="NZ_BOPG01000133.1"/>
</dbReference>
<dbReference type="GO" id="GO:0044550">
    <property type="term" value="P:secondary metabolite biosynthetic process"/>
    <property type="evidence" value="ECO:0007669"/>
    <property type="project" value="TreeGrafter"/>
</dbReference>
<protein>
    <submittedName>
        <fullName evidence="6">Non-ribosomal peptide synthetase</fullName>
    </submittedName>
</protein>
<dbReference type="InterPro" id="IPR010071">
    <property type="entry name" value="AA_adenyl_dom"/>
</dbReference>
<gene>
    <name evidence="6" type="ORF">Vau01_123800</name>
</gene>
<dbReference type="Pfam" id="PF18563">
    <property type="entry name" value="TubC_N"/>
    <property type="match status" value="1"/>
</dbReference>
<dbReference type="PROSITE" id="PS50075">
    <property type="entry name" value="CARRIER"/>
    <property type="match status" value="3"/>
</dbReference>
<comment type="cofactor">
    <cofactor evidence="1">
        <name>pantetheine 4'-phosphate</name>
        <dbReference type="ChEBI" id="CHEBI:47942"/>
    </cofactor>
</comment>
<dbReference type="Gene3D" id="3.30.559.30">
    <property type="entry name" value="Nonribosomal peptide synthetase, condensation domain"/>
    <property type="match status" value="4"/>
</dbReference>
<reference evidence="6" key="1">
    <citation type="submission" date="2021-01" db="EMBL/GenBank/DDBJ databases">
        <title>Whole genome shotgun sequence of Virgisporangium aurantiacum NBRC 16421.</title>
        <authorList>
            <person name="Komaki H."/>
            <person name="Tamura T."/>
        </authorList>
    </citation>
    <scope>NUCLEOTIDE SEQUENCE</scope>
    <source>
        <strain evidence="6">NBRC 16421</strain>
    </source>
</reference>
<dbReference type="InterPro" id="IPR023213">
    <property type="entry name" value="CAT-like_dom_sf"/>
</dbReference>
<dbReference type="Pfam" id="PF00501">
    <property type="entry name" value="AMP-binding"/>
    <property type="match status" value="3"/>
</dbReference>
<dbReference type="GO" id="GO:0031177">
    <property type="term" value="F:phosphopantetheine binding"/>
    <property type="evidence" value="ECO:0007669"/>
    <property type="project" value="InterPro"/>
</dbReference>
<dbReference type="SMART" id="SM00823">
    <property type="entry name" value="PKS_PP"/>
    <property type="match status" value="3"/>
</dbReference>
<dbReference type="FunFam" id="3.40.50.12780:FF:000012">
    <property type="entry name" value="Non-ribosomal peptide synthetase"/>
    <property type="match status" value="2"/>
</dbReference>
<dbReference type="InterPro" id="IPR044894">
    <property type="entry name" value="TubC_N_sf"/>
</dbReference>
<dbReference type="Gene3D" id="1.10.1200.10">
    <property type="entry name" value="ACP-like"/>
    <property type="match status" value="3"/>
</dbReference>
<dbReference type="Proteomes" id="UP000612585">
    <property type="component" value="Unassembled WGS sequence"/>
</dbReference>
<dbReference type="InterPro" id="IPR025110">
    <property type="entry name" value="AMP-bd_C"/>
</dbReference>
<comment type="caution">
    <text evidence="6">The sequence shown here is derived from an EMBL/GenBank/DDBJ whole genome shotgun (WGS) entry which is preliminary data.</text>
</comment>
<dbReference type="InterPro" id="IPR006162">
    <property type="entry name" value="Ppantetheine_attach_site"/>
</dbReference>
<dbReference type="FunFam" id="1.10.1200.10:FF:000016">
    <property type="entry name" value="Non-ribosomal peptide synthase"/>
    <property type="match status" value="1"/>
</dbReference>
<evidence type="ECO:0000313" key="7">
    <source>
        <dbReference type="Proteomes" id="UP000612585"/>
    </source>
</evidence>
<dbReference type="CDD" id="cd19531">
    <property type="entry name" value="LCL_NRPS-like"/>
    <property type="match status" value="2"/>
</dbReference>
<feature type="domain" description="Carrier" evidence="5">
    <location>
        <begin position="3604"/>
        <end position="3679"/>
    </location>
</feature>